<feature type="region of interest" description="Disordered" evidence="1">
    <location>
        <begin position="143"/>
        <end position="275"/>
    </location>
</feature>
<feature type="non-terminal residue" evidence="2">
    <location>
        <position position="275"/>
    </location>
</feature>
<organism evidence="2">
    <name type="scientific">uncultured Nocardioides sp</name>
    <dbReference type="NCBI Taxonomy" id="198441"/>
    <lineage>
        <taxon>Bacteria</taxon>
        <taxon>Bacillati</taxon>
        <taxon>Actinomycetota</taxon>
        <taxon>Actinomycetes</taxon>
        <taxon>Propionibacteriales</taxon>
        <taxon>Nocardioidaceae</taxon>
        <taxon>Nocardioides</taxon>
        <taxon>environmental samples</taxon>
    </lineage>
</organism>
<accession>A0A6J4P1P7</accession>
<dbReference type="AlphaFoldDB" id="A0A6J4P1P7"/>
<feature type="non-terminal residue" evidence="2">
    <location>
        <position position="1"/>
    </location>
</feature>
<feature type="compositionally biased region" description="Low complexity" evidence="1">
    <location>
        <begin position="1"/>
        <end position="23"/>
    </location>
</feature>
<protein>
    <submittedName>
        <fullName evidence="2">Ureidoglycine aminohydrolase</fullName>
    </submittedName>
</protein>
<keyword evidence="2" id="KW-0378">Hydrolase</keyword>
<gene>
    <name evidence="2" type="ORF">AVDCRST_MAG32-2924</name>
</gene>
<feature type="compositionally biased region" description="Basic and acidic residues" evidence="1">
    <location>
        <begin position="203"/>
        <end position="212"/>
    </location>
</feature>
<proteinExistence type="predicted"/>
<evidence type="ECO:0000256" key="1">
    <source>
        <dbReference type="SAM" id="MobiDB-lite"/>
    </source>
</evidence>
<dbReference type="GO" id="GO:0016787">
    <property type="term" value="F:hydrolase activity"/>
    <property type="evidence" value="ECO:0007669"/>
    <property type="project" value="UniProtKB-KW"/>
</dbReference>
<reference evidence="2" key="1">
    <citation type="submission" date="2020-02" db="EMBL/GenBank/DDBJ databases">
        <authorList>
            <person name="Meier V. D."/>
        </authorList>
    </citation>
    <scope>NUCLEOTIDE SEQUENCE</scope>
    <source>
        <strain evidence="2">AVDCRST_MAG32</strain>
    </source>
</reference>
<feature type="compositionally biased region" description="Basic residues" evidence="1">
    <location>
        <begin position="229"/>
        <end position="238"/>
    </location>
</feature>
<feature type="compositionally biased region" description="Basic residues" evidence="1">
    <location>
        <begin position="180"/>
        <end position="202"/>
    </location>
</feature>
<feature type="compositionally biased region" description="Basic and acidic residues" evidence="1">
    <location>
        <begin position="27"/>
        <end position="42"/>
    </location>
</feature>
<feature type="region of interest" description="Disordered" evidence="1">
    <location>
        <begin position="54"/>
        <end position="100"/>
    </location>
</feature>
<feature type="compositionally biased region" description="Basic and acidic residues" evidence="1">
    <location>
        <begin position="154"/>
        <end position="166"/>
    </location>
</feature>
<evidence type="ECO:0000313" key="2">
    <source>
        <dbReference type="EMBL" id="CAA9400072.1"/>
    </source>
</evidence>
<name>A0A6J4P1P7_9ACTN</name>
<dbReference type="EMBL" id="CADCUM010000114">
    <property type="protein sequence ID" value="CAA9400072.1"/>
    <property type="molecule type" value="Genomic_DNA"/>
</dbReference>
<feature type="region of interest" description="Disordered" evidence="1">
    <location>
        <begin position="1"/>
        <end position="42"/>
    </location>
</feature>
<sequence>EQLLRPAGRAAPADPADHGPLPLQRGVRRDPARVHDRHRRELPAVLGQHPAVGAGATPVRVRRDLQPVRRGGRARRWVRPAGGRPRGGGRAVRDRRHRTADHRGRGALAGRGRLRLPPARLRLAPAPDGGGGADLPLAAQDLRARRGARRPRAVRHERAGRGACRDARHRRGVEHDALRRHGRPASRHARQHRQLRARRHHPVPRDPRDGARPLRPRGQGDVPPQRGLGRGRGRRLHVAARVLSPGLLQQRTRSVPLPPLQGRQPARAARRRARL</sequence>